<keyword evidence="4" id="KW-1185">Reference proteome</keyword>
<protein>
    <submittedName>
        <fullName evidence="3">Uncharacterized protein</fullName>
    </submittedName>
</protein>
<accession>A0AAD6Z066</accession>
<feature type="chain" id="PRO_5041899833" evidence="2">
    <location>
        <begin position="19"/>
        <end position="112"/>
    </location>
</feature>
<evidence type="ECO:0000256" key="2">
    <source>
        <dbReference type="SAM" id="SignalP"/>
    </source>
</evidence>
<dbReference type="AlphaFoldDB" id="A0AAD6Z066"/>
<organism evidence="3 4">
    <name type="scientific">Mycena albidolilacea</name>
    <dbReference type="NCBI Taxonomy" id="1033008"/>
    <lineage>
        <taxon>Eukaryota</taxon>
        <taxon>Fungi</taxon>
        <taxon>Dikarya</taxon>
        <taxon>Basidiomycota</taxon>
        <taxon>Agaricomycotina</taxon>
        <taxon>Agaricomycetes</taxon>
        <taxon>Agaricomycetidae</taxon>
        <taxon>Agaricales</taxon>
        <taxon>Marasmiineae</taxon>
        <taxon>Mycenaceae</taxon>
        <taxon>Mycena</taxon>
    </lineage>
</organism>
<feature type="compositionally biased region" description="Basic and acidic residues" evidence="1">
    <location>
        <begin position="95"/>
        <end position="112"/>
    </location>
</feature>
<dbReference type="Proteomes" id="UP001218218">
    <property type="component" value="Unassembled WGS sequence"/>
</dbReference>
<keyword evidence="2" id="KW-0732">Signal</keyword>
<dbReference type="EMBL" id="JARIHO010000115">
    <property type="protein sequence ID" value="KAJ7302549.1"/>
    <property type="molecule type" value="Genomic_DNA"/>
</dbReference>
<evidence type="ECO:0000313" key="4">
    <source>
        <dbReference type="Proteomes" id="UP001218218"/>
    </source>
</evidence>
<name>A0AAD6Z066_9AGAR</name>
<evidence type="ECO:0000313" key="3">
    <source>
        <dbReference type="EMBL" id="KAJ7302549.1"/>
    </source>
</evidence>
<feature type="signal peptide" evidence="2">
    <location>
        <begin position="1"/>
        <end position="18"/>
    </location>
</feature>
<reference evidence="3" key="1">
    <citation type="submission" date="2023-03" db="EMBL/GenBank/DDBJ databases">
        <title>Massive genome expansion in bonnet fungi (Mycena s.s.) driven by repeated elements and novel gene families across ecological guilds.</title>
        <authorList>
            <consortium name="Lawrence Berkeley National Laboratory"/>
            <person name="Harder C.B."/>
            <person name="Miyauchi S."/>
            <person name="Viragh M."/>
            <person name="Kuo A."/>
            <person name="Thoen E."/>
            <person name="Andreopoulos B."/>
            <person name="Lu D."/>
            <person name="Skrede I."/>
            <person name="Drula E."/>
            <person name="Henrissat B."/>
            <person name="Morin E."/>
            <person name="Kohler A."/>
            <person name="Barry K."/>
            <person name="LaButti K."/>
            <person name="Morin E."/>
            <person name="Salamov A."/>
            <person name="Lipzen A."/>
            <person name="Mereny Z."/>
            <person name="Hegedus B."/>
            <person name="Baldrian P."/>
            <person name="Stursova M."/>
            <person name="Weitz H."/>
            <person name="Taylor A."/>
            <person name="Grigoriev I.V."/>
            <person name="Nagy L.G."/>
            <person name="Martin F."/>
            <person name="Kauserud H."/>
        </authorList>
    </citation>
    <scope>NUCLEOTIDE SEQUENCE</scope>
    <source>
        <strain evidence="3">CBHHK002</strain>
    </source>
</reference>
<feature type="compositionally biased region" description="Polar residues" evidence="1">
    <location>
        <begin position="74"/>
        <end position="89"/>
    </location>
</feature>
<feature type="region of interest" description="Disordered" evidence="1">
    <location>
        <begin position="65"/>
        <end position="112"/>
    </location>
</feature>
<sequence length="112" mass="11825">MFKSSLIFIFALAAMVTAQNGHPVATLSSPLQTGLNCHIGGIDCAFGGQVHACCSVNPITHSAGEDKAEEQVTKPGSESSMAEQDSLSDVTRAIASDDKRPQADSRMRRCTD</sequence>
<evidence type="ECO:0000256" key="1">
    <source>
        <dbReference type="SAM" id="MobiDB-lite"/>
    </source>
</evidence>
<gene>
    <name evidence="3" type="ORF">DFH08DRAFT_826567</name>
</gene>
<proteinExistence type="predicted"/>
<comment type="caution">
    <text evidence="3">The sequence shown here is derived from an EMBL/GenBank/DDBJ whole genome shotgun (WGS) entry which is preliminary data.</text>
</comment>